<comment type="caution">
    <text evidence="1">The sequence shown here is derived from an EMBL/GenBank/DDBJ whole genome shotgun (WGS) entry which is preliminary data.</text>
</comment>
<feature type="non-terminal residue" evidence="1">
    <location>
        <position position="21"/>
    </location>
</feature>
<name>A0A4Y2F4T3_ARAVE</name>
<organism evidence="1 2">
    <name type="scientific">Araneus ventricosus</name>
    <name type="common">Orbweaver spider</name>
    <name type="synonym">Epeira ventricosa</name>
    <dbReference type="NCBI Taxonomy" id="182803"/>
    <lineage>
        <taxon>Eukaryota</taxon>
        <taxon>Metazoa</taxon>
        <taxon>Ecdysozoa</taxon>
        <taxon>Arthropoda</taxon>
        <taxon>Chelicerata</taxon>
        <taxon>Arachnida</taxon>
        <taxon>Araneae</taxon>
        <taxon>Araneomorphae</taxon>
        <taxon>Entelegynae</taxon>
        <taxon>Araneoidea</taxon>
        <taxon>Araneidae</taxon>
        <taxon>Araneus</taxon>
    </lineage>
</organism>
<reference evidence="1 2" key="1">
    <citation type="journal article" date="2019" name="Sci. Rep.">
        <title>Orb-weaving spider Araneus ventricosus genome elucidates the spidroin gene catalogue.</title>
        <authorList>
            <person name="Kono N."/>
            <person name="Nakamura H."/>
            <person name="Ohtoshi R."/>
            <person name="Moran D.A.P."/>
            <person name="Shinohara A."/>
            <person name="Yoshida Y."/>
            <person name="Fujiwara M."/>
            <person name="Mori M."/>
            <person name="Tomita M."/>
            <person name="Arakawa K."/>
        </authorList>
    </citation>
    <scope>NUCLEOTIDE SEQUENCE [LARGE SCALE GENOMIC DNA]</scope>
</reference>
<accession>A0A4Y2F4T3</accession>
<dbReference type="EMBL" id="BGPR01000804">
    <property type="protein sequence ID" value="GBM36151.1"/>
    <property type="molecule type" value="Genomic_DNA"/>
</dbReference>
<proteinExistence type="predicted"/>
<keyword evidence="2" id="KW-1185">Reference proteome</keyword>
<dbReference type="Proteomes" id="UP000499080">
    <property type="component" value="Unassembled WGS sequence"/>
</dbReference>
<gene>
    <name evidence="1" type="ORF">AVEN_31352_1</name>
</gene>
<protein>
    <submittedName>
        <fullName evidence="1">Uncharacterized protein</fullName>
    </submittedName>
</protein>
<dbReference type="AlphaFoldDB" id="A0A4Y2F4T3"/>
<evidence type="ECO:0000313" key="2">
    <source>
        <dbReference type="Proteomes" id="UP000499080"/>
    </source>
</evidence>
<evidence type="ECO:0000313" key="1">
    <source>
        <dbReference type="EMBL" id="GBM36151.1"/>
    </source>
</evidence>
<sequence length="21" mass="2550">MYSWCPRRSLLVIRPLDPCLM</sequence>